<keyword evidence="4" id="KW-1185">Reference proteome</keyword>
<feature type="domain" description="Nudix hydrolase" evidence="2">
    <location>
        <begin position="45"/>
        <end position="176"/>
    </location>
</feature>
<dbReference type="RefSeq" id="WP_179826313.1">
    <property type="nucleotide sequence ID" value="NZ_JACCFS010000001.1"/>
</dbReference>
<dbReference type="EMBL" id="JACCFS010000001">
    <property type="protein sequence ID" value="NYJ36426.1"/>
    <property type="molecule type" value="Genomic_DNA"/>
</dbReference>
<dbReference type="PANTHER" id="PTHR43736:SF1">
    <property type="entry name" value="DIHYDRONEOPTERIN TRIPHOSPHATE DIPHOSPHATASE"/>
    <property type="match status" value="1"/>
</dbReference>
<dbReference type="PROSITE" id="PS51462">
    <property type="entry name" value="NUDIX"/>
    <property type="match status" value="1"/>
</dbReference>
<reference evidence="3 4" key="1">
    <citation type="submission" date="2020-07" db="EMBL/GenBank/DDBJ databases">
        <title>Sequencing the genomes of 1000 actinobacteria strains.</title>
        <authorList>
            <person name="Klenk H.-P."/>
        </authorList>
    </citation>
    <scope>NUCLEOTIDE SEQUENCE [LARGE SCALE GENOMIC DNA]</scope>
    <source>
        <strain evidence="3 4">DSM 44442</strain>
    </source>
</reference>
<accession>A0A7Z0ERI1</accession>
<evidence type="ECO:0000313" key="3">
    <source>
        <dbReference type="EMBL" id="NYJ36426.1"/>
    </source>
</evidence>
<evidence type="ECO:0000259" key="2">
    <source>
        <dbReference type="PROSITE" id="PS51462"/>
    </source>
</evidence>
<name>A0A7Z0ERI1_9ACTN</name>
<proteinExistence type="inferred from homology"/>
<dbReference type="PANTHER" id="PTHR43736">
    <property type="entry name" value="ADP-RIBOSE PYROPHOSPHATASE"/>
    <property type="match status" value="1"/>
</dbReference>
<evidence type="ECO:0000256" key="1">
    <source>
        <dbReference type="ARBA" id="ARBA00005582"/>
    </source>
</evidence>
<dbReference type="Pfam" id="PF00293">
    <property type="entry name" value="NUDIX"/>
    <property type="match status" value="1"/>
</dbReference>
<organism evidence="3 4">
    <name type="scientific">Nocardiopsis aegyptia</name>
    <dbReference type="NCBI Taxonomy" id="220378"/>
    <lineage>
        <taxon>Bacteria</taxon>
        <taxon>Bacillati</taxon>
        <taxon>Actinomycetota</taxon>
        <taxon>Actinomycetes</taxon>
        <taxon>Streptosporangiales</taxon>
        <taxon>Nocardiopsidaceae</taxon>
        <taxon>Nocardiopsis</taxon>
    </lineage>
</organism>
<dbReference type="AlphaFoldDB" id="A0A7Z0ERI1"/>
<sequence length="189" mass="20209">MSLHADARAVLGAWTAPDARQERLRREYLAHLDEHEDAMWRTCRPGHVTASSAVISADGSRVALTLHRALGMWLQTGGHCEADDADLAAAALREAEEETGIRGLELLPGPVSLDSHPVPCGGGSVHFDVRYAVLAPADAVLVRDPDESTDLGWFPVDAVPDPSDDACRDLVRQAAAAVADHRARAGRGR</sequence>
<comment type="caution">
    <text evidence="3">The sequence shown here is derived from an EMBL/GenBank/DDBJ whole genome shotgun (WGS) entry which is preliminary data.</text>
</comment>
<evidence type="ECO:0000313" key="4">
    <source>
        <dbReference type="Proteomes" id="UP000572051"/>
    </source>
</evidence>
<dbReference type="SUPFAM" id="SSF55811">
    <property type="entry name" value="Nudix"/>
    <property type="match status" value="1"/>
</dbReference>
<dbReference type="Proteomes" id="UP000572051">
    <property type="component" value="Unassembled WGS sequence"/>
</dbReference>
<gene>
    <name evidence="3" type="ORF">HNR10_004307</name>
</gene>
<comment type="similarity">
    <text evidence="1">Belongs to the Nudix hydrolase family.</text>
</comment>
<dbReference type="InterPro" id="IPR015797">
    <property type="entry name" value="NUDIX_hydrolase-like_dom_sf"/>
</dbReference>
<dbReference type="InterPro" id="IPR000086">
    <property type="entry name" value="NUDIX_hydrolase_dom"/>
</dbReference>
<dbReference type="Gene3D" id="3.90.79.10">
    <property type="entry name" value="Nucleoside Triphosphate Pyrophosphohydrolase"/>
    <property type="match status" value="1"/>
</dbReference>
<protein>
    <submittedName>
        <fullName evidence="3">8-oxo-dGTP pyrophosphatase MutT (NUDIX family)</fullName>
    </submittedName>
</protein>